<dbReference type="STRING" id="49451.A0A314KVH5"/>
<dbReference type="Gene3D" id="2.170.150.80">
    <property type="entry name" value="NAC domain"/>
    <property type="match status" value="1"/>
</dbReference>
<keyword evidence="2" id="KW-0805">Transcription regulation</keyword>
<evidence type="ECO:0000313" key="7">
    <source>
        <dbReference type="EMBL" id="OIT33491.1"/>
    </source>
</evidence>
<accession>A0A314KVH5</accession>
<evidence type="ECO:0000256" key="3">
    <source>
        <dbReference type="ARBA" id="ARBA00023125"/>
    </source>
</evidence>
<dbReference type="Pfam" id="PF02365">
    <property type="entry name" value="NAM"/>
    <property type="match status" value="1"/>
</dbReference>
<keyword evidence="5" id="KW-0539">Nucleus</keyword>
<proteinExistence type="predicted"/>
<dbReference type="GO" id="GO:0005634">
    <property type="term" value="C:nucleus"/>
    <property type="evidence" value="ECO:0007669"/>
    <property type="project" value="UniProtKB-SubCell"/>
</dbReference>
<evidence type="ECO:0000256" key="2">
    <source>
        <dbReference type="ARBA" id="ARBA00023015"/>
    </source>
</evidence>
<gene>
    <name evidence="7" type="ORF">A4A49_07584</name>
</gene>
<evidence type="ECO:0000256" key="4">
    <source>
        <dbReference type="ARBA" id="ARBA00023163"/>
    </source>
</evidence>
<dbReference type="EMBL" id="MJEQ01000872">
    <property type="protein sequence ID" value="OIT33491.1"/>
    <property type="molecule type" value="Genomic_DNA"/>
</dbReference>
<reference evidence="7" key="1">
    <citation type="submission" date="2016-11" db="EMBL/GenBank/DDBJ databases">
        <title>The genome of Nicotiana attenuata.</title>
        <authorList>
            <person name="Xu S."/>
            <person name="Brockmoeller T."/>
            <person name="Gaquerel E."/>
            <person name="Navarro A."/>
            <person name="Kuhl H."/>
            <person name="Gase K."/>
            <person name="Ling Z."/>
            <person name="Zhou W."/>
            <person name="Kreitzer C."/>
            <person name="Stanke M."/>
            <person name="Tang H."/>
            <person name="Lyons E."/>
            <person name="Pandey P."/>
            <person name="Pandey S.P."/>
            <person name="Timmermann B."/>
            <person name="Baldwin I.T."/>
        </authorList>
    </citation>
    <scope>NUCLEOTIDE SEQUENCE [LARGE SCALE GENOMIC DNA]</scope>
    <source>
        <strain evidence="7">UT</strain>
    </source>
</reference>
<dbReference type="SMR" id="A0A314KVH5"/>
<dbReference type="InterPro" id="IPR036093">
    <property type="entry name" value="NAC_dom_sf"/>
</dbReference>
<organism evidence="7 8">
    <name type="scientific">Nicotiana attenuata</name>
    <name type="common">Coyote tobacco</name>
    <dbReference type="NCBI Taxonomy" id="49451"/>
    <lineage>
        <taxon>Eukaryota</taxon>
        <taxon>Viridiplantae</taxon>
        <taxon>Streptophyta</taxon>
        <taxon>Embryophyta</taxon>
        <taxon>Tracheophyta</taxon>
        <taxon>Spermatophyta</taxon>
        <taxon>Magnoliopsida</taxon>
        <taxon>eudicotyledons</taxon>
        <taxon>Gunneridae</taxon>
        <taxon>Pentapetalae</taxon>
        <taxon>asterids</taxon>
        <taxon>lamiids</taxon>
        <taxon>Solanales</taxon>
        <taxon>Solanaceae</taxon>
        <taxon>Nicotianoideae</taxon>
        <taxon>Nicotianeae</taxon>
        <taxon>Nicotiana</taxon>
    </lineage>
</organism>
<dbReference type="Gramene" id="OIT33491">
    <property type="protein sequence ID" value="OIT33491"/>
    <property type="gene ID" value="A4A49_07584"/>
</dbReference>
<name>A0A314KVH5_NICAT</name>
<evidence type="ECO:0000256" key="5">
    <source>
        <dbReference type="ARBA" id="ARBA00023242"/>
    </source>
</evidence>
<dbReference type="SUPFAM" id="SSF101941">
    <property type="entry name" value="NAC domain"/>
    <property type="match status" value="1"/>
</dbReference>
<evidence type="ECO:0000259" key="6">
    <source>
        <dbReference type="PROSITE" id="PS51005"/>
    </source>
</evidence>
<keyword evidence="4" id="KW-0804">Transcription</keyword>
<dbReference type="GO" id="GO:0006355">
    <property type="term" value="P:regulation of DNA-templated transcription"/>
    <property type="evidence" value="ECO:0007669"/>
    <property type="project" value="InterPro"/>
</dbReference>
<sequence>MTYSDHRAMGCSSRYPPMGNFFHPTDREVLKYLLAFVRDEPLPCQNELMQQTDLYVEKEPWQIFDAYDDHGTNKTRYFITPQKKEKSTWRSVPRTVGKGTWKPLCKGLAVFDDKGRLMGFVKSLKYIPANKSSNNVNGEWFMTEYSLYGCYVDAREIKNKGFVVCKIKKKENPGNKEKGKTVVNDENMRDVEEFINSALQEDNYGMWKDDDDQKIIECIEGDEVGDQLLALLGSEDNAEYREWDEVEEDQLANLMGSADDIDLDALEFF</sequence>
<evidence type="ECO:0000313" key="8">
    <source>
        <dbReference type="Proteomes" id="UP000187609"/>
    </source>
</evidence>
<dbReference type="Proteomes" id="UP000187609">
    <property type="component" value="Unassembled WGS sequence"/>
</dbReference>
<protein>
    <recommendedName>
        <fullName evidence="6">NAC domain-containing protein</fullName>
    </recommendedName>
</protein>
<comment type="caution">
    <text evidence="7">The sequence shown here is derived from an EMBL/GenBank/DDBJ whole genome shotgun (WGS) entry which is preliminary data.</text>
</comment>
<dbReference type="InterPro" id="IPR003441">
    <property type="entry name" value="NAC-dom"/>
</dbReference>
<dbReference type="AlphaFoldDB" id="A0A314KVH5"/>
<feature type="domain" description="NAC" evidence="6">
    <location>
        <begin position="16"/>
        <end position="170"/>
    </location>
</feature>
<dbReference type="PROSITE" id="PS51005">
    <property type="entry name" value="NAC"/>
    <property type="match status" value="1"/>
</dbReference>
<dbReference type="PANTHER" id="PTHR31989">
    <property type="entry name" value="NAC DOMAIN-CONTAINING PROTEIN 82-RELATED"/>
    <property type="match status" value="1"/>
</dbReference>
<keyword evidence="3" id="KW-0238">DNA-binding</keyword>
<keyword evidence="8" id="KW-1185">Reference proteome</keyword>
<dbReference type="GO" id="GO:0003677">
    <property type="term" value="F:DNA binding"/>
    <property type="evidence" value="ECO:0007669"/>
    <property type="project" value="UniProtKB-KW"/>
</dbReference>
<comment type="subcellular location">
    <subcellularLocation>
        <location evidence="1">Nucleus</location>
    </subcellularLocation>
</comment>
<evidence type="ECO:0000256" key="1">
    <source>
        <dbReference type="ARBA" id="ARBA00004123"/>
    </source>
</evidence>